<dbReference type="InterPro" id="IPR036691">
    <property type="entry name" value="Endo/exonu/phosph_ase_sf"/>
</dbReference>
<proteinExistence type="predicted"/>
<name>A0AAR2KJ90_PYGNA</name>
<dbReference type="Ensembl" id="ENSPNAT00000052445.1">
    <property type="protein sequence ID" value="ENSPNAP00000062492.1"/>
    <property type="gene ID" value="ENSPNAG00000032928.1"/>
</dbReference>
<dbReference type="Proteomes" id="UP001501920">
    <property type="component" value="Chromosome 18"/>
</dbReference>
<dbReference type="AlphaFoldDB" id="A0AAR2KJ90"/>
<dbReference type="Gene3D" id="3.60.10.10">
    <property type="entry name" value="Endonuclease/exonuclease/phosphatase"/>
    <property type="match status" value="1"/>
</dbReference>
<evidence type="ECO:0008006" key="3">
    <source>
        <dbReference type="Google" id="ProtNLM"/>
    </source>
</evidence>
<protein>
    <recommendedName>
        <fullName evidence="3">Endonuclease/exonuclease/phosphatase domain-containing protein</fullName>
    </recommendedName>
</protein>
<reference evidence="1 2" key="1">
    <citation type="submission" date="2020-10" db="EMBL/GenBank/DDBJ databases">
        <title>Pygocentrus nattereri (red-bellied piranha) genome, fPygNat1, primary haplotype.</title>
        <authorList>
            <person name="Myers G."/>
            <person name="Meyer A."/>
            <person name="Karagic N."/>
            <person name="Pippel M."/>
            <person name="Winkler S."/>
            <person name="Tracey A."/>
            <person name="Wood J."/>
            <person name="Formenti G."/>
            <person name="Howe K."/>
            <person name="Fedrigo O."/>
            <person name="Jarvis E.D."/>
        </authorList>
    </citation>
    <scope>NUCLEOTIDE SEQUENCE [LARGE SCALE GENOMIC DNA]</scope>
</reference>
<keyword evidence="2" id="KW-1185">Reference proteome</keyword>
<sequence>TWVGFLLKSVPFVMSNVEADPTGRYILVTGRLHNTPVILLNVYAPNWDDSSFFTALFTQLPNMDTHHFIMGGDMNCNFSSLDCSPSSPFSLSKSARAIKTFLDTYKIIDIWRFHNPTSRSYSFFSQVHKTYSRMDYFFLDMHLLHLVTGCEYQAIVISDHAQW</sequence>
<evidence type="ECO:0000313" key="1">
    <source>
        <dbReference type="Ensembl" id="ENSPNAP00000062492.1"/>
    </source>
</evidence>
<reference evidence="1" key="2">
    <citation type="submission" date="2025-08" db="UniProtKB">
        <authorList>
            <consortium name="Ensembl"/>
        </authorList>
    </citation>
    <scope>IDENTIFICATION</scope>
</reference>
<evidence type="ECO:0000313" key="2">
    <source>
        <dbReference type="Proteomes" id="UP001501920"/>
    </source>
</evidence>
<dbReference type="GeneTree" id="ENSGT01150000287206"/>
<accession>A0AAR2KJ90</accession>
<dbReference type="SUPFAM" id="SSF56219">
    <property type="entry name" value="DNase I-like"/>
    <property type="match status" value="1"/>
</dbReference>
<organism evidence="1 2">
    <name type="scientific">Pygocentrus nattereri</name>
    <name type="common">Red-bellied piranha</name>
    <dbReference type="NCBI Taxonomy" id="42514"/>
    <lineage>
        <taxon>Eukaryota</taxon>
        <taxon>Metazoa</taxon>
        <taxon>Chordata</taxon>
        <taxon>Craniata</taxon>
        <taxon>Vertebrata</taxon>
        <taxon>Euteleostomi</taxon>
        <taxon>Actinopterygii</taxon>
        <taxon>Neopterygii</taxon>
        <taxon>Teleostei</taxon>
        <taxon>Ostariophysi</taxon>
        <taxon>Characiformes</taxon>
        <taxon>Characoidei</taxon>
        <taxon>Pygocentrus</taxon>
    </lineage>
</organism>
<reference evidence="1" key="3">
    <citation type="submission" date="2025-09" db="UniProtKB">
        <authorList>
            <consortium name="Ensembl"/>
        </authorList>
    </citation>
    <scope>IDENTIFICATION</scope>
</reference>